<dbReference type="SUPFAM" id="SSF46689">
    <property type="entry name" value="Homeodomain-like"/>
    <property type="match status" value="1"/>
</dbReference>
<dbReference type="Gene3D" id="1.10.357.10">
    <property type="entry name" value="Tetracycline Repressor, domain 2"/>
    <property type="match status" value="1"/>
</dbReference>
<gene>
    <name evidence="4" type="ORF">ABN16_08025</name>
</gene>
<feature type="domain" description="HTH tetR-type" evidence="3">
    <location>
        <begin position="21"/>
        <end position="81"/>
    </location>
</feature>
<dbReference type="InterPro" id="IPR050624">
    <property type="entry name" value="HTH-type_Tx_Regulator"/>
</dbReference>
<dbReference type="KEGG" id="lko:ABN16_08025"/>
<proteinExistence type="predicted"/>
<dbReference type="InterPro" id="IPR009057">
    <property type="entry name" value="Homeodomain-like_sf"/>
</dbReference>
<sequence length="216" mass="25179">MAKKNILDEFPAIVQANKELTQKQKDVLIASIRLFAEQGYANTSTHQIAVAAHQSEGTMFKHFKSKANILRTALEPLIKQIIPDVEAEFKRDTLNHPTESLHDFLDYFVRNRMAFAEENQDAIKVFFSELLYNESLRQEFIETAREELIAAFKDTIADLQHRHLMIDWPFTEIFRYIIAVIVGYVIDRYVLFPNRDWDDDVEAGYLVTELEKVLQP</sequence>
<dbReference type="InterPro" id="IPR023772">
    <property type="entry name" value="DNA-bd_HTH_TetR-type_CS"/>
</dbReference>
<keyword evidence="5" id="KW-1185">Reference proteome</keyword>
<dbReference type="EMBL" id="CP012033">
    <property type="protein sequence ID" value="AKP64954.1"/>
    <property type="molecule type" value="Genomic_DNA"/>
</dbReference>
<dbReference type="PROSITE" id="PS01081">
    <property type="entry name" value="HTH_TETR_1"/>
    <property type="match status" value="1"/>
</dbReference>
<dbReference type="AlphaFoldDB" id="A0AAC8UWW2"/>
<organism evidence="4 5">
    <name type="scientific">Levilactobacillus koreensis</name>
    <dbReference type="NCBI Taxonomy" id="637971"/>
    <lineage>
        <taxon>Bacteria</taxon>
        <taxon>Bacillati</taxon>
        <taxon>Bacillota</taxon>
        <taxon>Bacilli</taxon>
        <taxon>Lactobacillales</taxon>
        <taxon>Lactobacillaceae</taxon>
        <taxon>Levilactobacillus</taxon>
    </lineage>
</organism>
<dbReference type="GO" id="GO:0003677">
    <property type="term" value="F:DNA binding"/>
    <property type="evidence" value="ECO:0007669"/>
    <property type="project" value="UniProtKB-UniRule"/>
</dbReference>
<protein>
    <recommendedName>
        <fullName evidence="3">HTH tetR-type domain-containing protein</fullName>
    </recommendedName>
</protein>
<dbReference type="InterPro" id="IPR001647">
    <property type="entry name" value="HTH_TetR"/>
</dbReference>
<evidence type="ECO:0000256" key="1">
    <source>
        <dbReference type="ARBA" id="ARBA00023125"/>
    </source>
</evidence>
<dbReference type="Pfam" id="PF00440">
    <property type="entry name" value="TetR_N"/>
    <property type="match status" value="1"/>
</dbReference>
<keyword evidence="1 2" id="KW-0238">DNA-binding</keyword>
<evidence type="ECO:0000313" key="4">
    <source>
        <dbReference type="EMBL" id="AKP64954.1"/>
    </source>
</evidence>
<dbReference type="Proteomes" id="UP000036000">
    <property type="component" value="Chromosome"/>
</dbReference>
<dbReference type="RefSeq" id="WP_048734734.1">
    <property type="nucleotide sequence ID" value="NZ_CP012033.1"/>
</dbReference>
<dbReference type="SUPFAM" id="SSF48498">
    <property type="entry name" value="Tetracyclin repressor-like, C-terminal domain"/>
    <property type="match status" value="1"/>
</dbReference>
<dbReference type="PROSITE" id="PS50977">
    <property type="entry name" value="HTH_TETR_2"/>
    <property type="match status" value="1"/>
</dbReference>
<name>A0AAC8UWW2_9LACO</name>
<dbReference type="PRINTS" id="PR00455">
    <property type="entry name" value="HTHTETR"/>
</dbReference>
<reference evidence="4 5" key="1">
    <citation type="submission" date="2015-07" db="EMBL/GenBank/DDBJ databases">
        <title>Lactobacillus korensis/26-25/ whole genome sequencing.</title>
        <authorList>
            <person name="Kim M.K."/>
            <person name="Im W.-T."/>
            <person name="Srinivasan S."/>
            <person name="Lee J.-J."/>
        </authorList>
    </citation>
    <scope>NUCLEOTIDE SEQUENCE [LARGE SCALE GENOMIC DNA]</scope>
    <source>
        <strain evidence="4 5">26-25</strain>
    </source>
</reference>
<evidence type="ECO:0000259" key="3">
    <source>
        <dbReference type="PROSITE" id="PS50977"/>
    </source>
</evidence>
<accession>A0AAC8UWW2</accession>
<dbReference type="PANTHER" id="PTHR43479:SF11">
    <property type="entry name" value="ACREF_ENVCD OPERON REPRESSOR-RELATED"/>
    <property type="match status" value="1"/>
</dbReference>
<evidence type="ECO:0000313" key="5">
    <source>
        <dbReference type="Proteomes" id="UP000036000"/>
    </source>
</evidence>
<dbReference type="PANTHER" id="PTHR43479">
    <property type="entry name" value="ACREF/ENVCD OPERON REPRESSOR-RELATED"/>
    <property type="match status" value="1"/>
</dbReference>
<feature type="DNA-binding region" description="H-T-H motif" evidence="2">
    <location>
        <begin position="44"/>
        <end position="63"/>
    </location>
</feature>
<evidence type="ECO:0000256" key="2">
    <source>
        <dbReference type="PROSITE-ProRule" id="PRU00335"/>
    </source>
</evidence>
<dbReference type="InterPro" id="IPR036271">
    <property type="entry name" value="Tet_transcr_reg_TetR-rel_C_sf"/>
</dbReference>